<evidence type="ECO:0000256" key="1">
    <source>
        <dbReference type="SAM" id="MobiDB-lite"/>
    </source>
</evidence>
<sequence length="258" mass="28658">MSKDSNIQDDVNQNKILKAIIEITNQQTNTLRCEIADYRNNKSTDEYFESHLNVDLSASDINDIYAIGKQTTKPIIVKFISYLKKKEVLKNVRQLKGTKIVVAEDLIYEDRQRNRILRKHLLAARSKLLNAFIKANKLYVNGEAFTADQLIEKESEDSLHVSIEKRSNSAPPTPTPRVADFEDLALDNNDTIASVVISGESSPKSSFSISDVEPRKLRSNSVSGTVQPGAELGGTSGKPFGPSLRKQAALGKPSRDKK</sequence>
<accession>A0AAW1K038</accession>
<comment type="caution">
    <text evidence="2">The sequence shown here is derived from an EMBL/GenBank/DDBJ whole genome shotgun (WGS) entry which is preliminary data.</text>
</comment>
<feature type="region of interest" description="Disordered" evidence="1">
    <location>
        <begin position="201"/>
        <end position="258"/>
    </location>
</feature>
<dbReference type="Proteomes" id="UP001458880">
    <property type="component" value="Unassembled WGS sequence"/>
</dbReference>
<reference evidence="2 3" key="1">
    <citation type="journal article" date="2024" name="BMC Genomics">
        <title>De novo assembly and annotation of Popillia japonica's genome with initial clues to its potential as an invasive pest.</title>
        <authorList>
            <person name="Cucini C."/>
            <person name="Boschi S."/>
            <person name="Funari R."/>
            <person name="Cardaioli E."/>
            <person name="Iannotti N."/>
            <person name="Marturano G."/>
            <person name="Paoli F."/>
            <person name="Bruttini M."/>
            <person name="Carapelli A."/>
            <person name="Frati F."/>
            <person name="Nardi F."/>
        </authorList>
    </citation>
    <scope>NUCLEOTIDE SEQUENCE [LARGE SCALE GENOMIC DNA]</scope>
    <source>
        <strain evidence="2">DMR45628</strain>
    </source>
</reference>
<dbReference type="EMBL" id="JASPKY010000289">
    <property type="protein sequence ID" value="KAK9710717.1"/>
    <property type="molecule type" value="Genomic_DNA"/>
</dbReference>
<evidence type="ECO:0000313" key="2">
    <source>
        <dbReference type="EMBL" id="KAK9710717.1"/>
    </source>
</evidence>
<name>A0AAW1K038_POPJA</name>
<proteinExistence type="predicted"/>
<organism evidence="2 3">
    <name type="scientific">Popillia japonica</name>
    <name type="common">Japanese beetle</name>
    <dbReference type="NCBI Taxonomy" id="7064"/>
    <lineage>
        <taxon>Eukaryota</taxon>
        <taxon>Metazoa</taxon>
        <taxon>Ecdysozoa</taxon>
        <taxon>Arthropoda</taxon>
        <taxon>Hexapoda</taxon>
        <taxon>Insecta</taxon>
        <taxon>Pterygota</taxon>
        <taxon>Neoptera</taxon>
        <taxon>Endopterygota</taxon>
        <taxon>Coleoptera</taxon>
        <taxon>Polyphaga</taxon>
        <taxon>Scarabaeiformia</taxon>
        <taxon>Scarabaeidae</taxon>
        <taxon>Rutelinae</taxon>
        <taxon>Popillia</taxon>
    </lineage>
</organism>
<evidence type="ECO:0000313" key="3">
    <source>
        <dbReference type="Proteomes" id="UP001458880"/>
    </source>
</evidence>
<gene>
    <name evidence="2" type="ORF">QE152_g25884</name>
</gene>
<protein>
    <submittedName>
        <fullName evidence="2">Uncharacterized protein</fullName>
    </submittedName>
</protein>
<keyword evidence="3" id="KW-1185">Reference proteome</keyword>
<dbReference type="AlphaFoldDB" id="A0AAW1K038"/>